<organism evidence="5 6">
    <name type="scientific">Hartmannibacter diazotrophicus</name>
    <dbReference type="NCBI Taxonomy" id="1482074"/>
    <lineage>
        <taxon>Bacteria</taxon>
        <taxon>Pseudomonadati</taxon>
        <taxon>Pseudomonadota</taxon>
        <taxon>Alphaproteobacteria</taxon>
        <taxon>Hyphomicrobiales</taxon>
        <taxon>Pleomorphomonadaceae</taxon>
        <taxon>Hartmannibacter</taxon>
    </lineage>
</organism>
<evidence type="ECO:0000259" key="4">
    <source>
        <dbReference type="PROSITE" id="PS51063"/>
    </source>
</evidence>
<gene>
    <name evidence="5" type="primary">fixK_1</name>
    <name evidence="5" type="ORF">HDIA_2626</name>
</gene>
<dbReference type="SUPFAM" id="SSF51206">
    <property type="entry name" value="cAMP-binding domain-like"/>
    <property type="match status" value="1"/>
</dbReference>
<sequence>MTVVNGNHCTIRTSCTDCPLHALEGFRPFTPDQLSFISHFKVGEFTANAGATILVEGAHSAHLFTVLEGWGFRHKVLDDGRRQILNYVLPGSLVGLQGSLLGEMQHSVEALTPMTLCVFERDRIDELFRNHPALAYDVTWIAAREERILDEHLLSIGRRSALERSAYLLAALAERSRVTGQSKTKNGDPVHLPITQVHVADTLGLSVVHTNKTLRKLADRNLIRWLDRGCEVRNVTTLAEVAGWELPEEFGRPFL</sequence>
<dbReference type="InterPro" id="IPR018490">
    <property type="entry name" value="cNMP-bd_dom_sf"/>
</dbReference>
<dbReference type="OrthoDB" id="7584044at2"/>
<dbReference type="InterPro" id="IPR050397">
    <property type="entry name" value="Env_Response_Regulators"/>
</dbReference>
<dbReference type="InterPro" id="IPR000595">
    <property type="entry name" value="cNMP-bd_dom"/>
</dbReference>
<dbReference type="CDD" id="cd00038">
    <property type="entry name" value="CAP_ED"/>
    <property type="match status" value="1"/>
</dbReference>
<protein>
    <submittedName>
        <fullName evidence="5">Nitrogen fixation regulation protein FixK</fullName>
    </submittedName>
</protein>
<evidence type="ECO:0000313" key="5">
    <source>
        <dbReference type="EMBL" id="SON56167.1"/>
    </source>
</evidence>
<evidence type="ECO:0000313" key="6">
    <source>
        <dbReference type="Proteomes" id="UP000223606"/>
    </source>
</evidence>
<dbReference type="Proteomes" id="UP000223606">
    <property type="component" value="Chromosome 1"/>
</dbReference>
<dbReference type="InterPro" id="IPR012318">
    <property type="entry name" value="HTH_CRP"/>
</dbReference>
<keyword evidence="3" id="KW-0804">Transcription</keyword>
<evidence type="ECO:0000256" key="3">
    <source>
        <dbReference type="ARBA" id="ARBA00023163"/>
    </source>
</evidence>
<feature type="domain" description="HTH crp-type" evidence="4">
    <location>
        <begin position="159"/>
        <end position="236"/>
    </location>
</feature>
<keyword evidence="2" id="KW-0238">DNA-binding</keyword>
<reference evidence="6" key="1">
    <citation type="submission" date="2017-09" db="EMBL/GenBank/DDBJ databases">
        <title>Genome sequence of Nannocystis excedens DSM 71.</title>
        <authorList>
            <person name="Blom J."/>
        </authorList>
    </citation>
    <scope>NUCLEOTIDE SEQUENCE [LARGE SCALE GENOMIC DNA]</scope>
    <source>
        <strain evidence="6">type strain: E19</strain>
    </source>
</reference>
<dbReference type="PANTHER" id="PTHR24567">
    <property type="entry name" value="CRP FAMILY TRANSCRIPTIONAL REGULATORY PROTEIN"/>
    <property type="match status" value="1"/>
</dbReference>
<dbReference type="Pfam" id="PF00027">
    <property type="entry name" value="cNMP_binding"/>
    <property type="match status" value="1"/>
</dbReference>
<dbReference type="KEGG" id="hdi:HDIA_2626"/>
<dbReference type="RefSeq" id="WP_099556586.1">
    <property type="nucleotide sequence ID" value="NZ_LT960614.1"/>
</dbReference>
<dbReference type="Pfam" id="PF13545">
    <property type="entry name" value="HTH_Crp_2"/>
    <property type="match status" value="1"/>
</dbReference>
<dbReference type="SUPFAM" id="SSF46785">
    <property type="entry name" value="Winged helix' DNA-binding domain"/>
    <property type="match status" value="1"/>
</dbReference>
<keyword evidence="6" id="KW-1185">Reference proteome</keyword>
<dbReference type="PROSITE" id="PS51063">
    <property type="entry name" value="HTH_CRP_2"/>
    <property type="match status" value="1"/>
</dbReference>
<keyword evidence="1" id="KW-0805">Transcription regulation</keyword>
<proteinExistence type="predicted"/>
<dbReference type="InterPro" id="IPR036388">
    <property type="entry name" value="WH-like_DNA-bd_sf"/>
</dbReference>
<dbReference type="InterPro" id="IPR014710">
    <property type="entry name" value="RmlC-like_jellyroll"/>
</dbReference>
<dbReference type="Gene3D" id="2.60.120.10">
    <property type="entry name" value="Jelly Rolls"/>
    <property type="match status" value="1"/>
</dbReference>
<name>A0A2C9D793_9HYPH</name>
<dbReference type="PANTHER" id="PTHR24567:SF26">
    <property type="entry name" value="REGULATORY PROTEIN YEIL"/>
    <property type="match status" value="1"/>
</dbReference>
<dbReference type="GO" id="GO:0003700">
    <property type="term" value="F:DNA-binding transcription factor activity"/>
    <property type="evidence" value="ECO:0007669"/>
    <property type="project" value="TreeGrafter"/>
</dbReference>
<dbReference type="AlphaFoldDB" id="A0A2C9D793"/>
<dbReference type="EMBL" id="LT960614">
    <property type="protein sequence ID" value="SON56167.1"/>
    <property type="molecule type" value="Genomic_DNA"/>
</dbReference>
<evidence type="ECO:0000256" key="2">
    <source>
        <dbReference type="ARBA" id="ARBA00023125"/>
    </source>
</evidence>
<accession>A0A2C9D793</accession>
<evidence type="ECO:0000256" key="1">
    <source>
        <dbReference type="ARBA" id="ARBA00023015"/>
    </source>
</evidence>
<dbReference type="InterPro" id="IPR036390">
    <property type="entry name" value="WH_DNA-bd_sf"/>
</dbReference>
<dbReference type="Gene3D" id="1.10.10.10">
    <property type="entry name" value="Winged helix-like DNA-binding domain superfamily/Winged helix DNA-binding domain"/>
    <property type="match status" value="1"/>
</dbReference>
<dbReference type="GO" id="GO:0005829">
    <property type="term" value="C:cytosol"/>
    <property type="evidence" value="ECO:0007669"/>
    <property type="project" value="TreeGrafter"/>
</dbReference>
<dbReference type="GO" id="GO:0003677">
    <property type="term" value="F:DNA binding"/>
    <property type="evidence" value="ECO:0007669"/>
    <property type="project" value="UniProtKB-KW"/>
</dbReference>